<dbReference type="HOGENOM" id="CLU_291748_0_0_1"/>
<dbReference type="GO" id="GO:0003676">
    <property type="term" value="F:nucleic acid binding"/>
    <property type="evidence" value="ECO:0007669"/>
    <property type="project" value="InterPro"/>
</dbReference>
<reference evidence="4" key="1">
    <citation type="submission" date="2007-07" db="EMBL/GenBank/DDBJ databases">
        <title>PCAP assembly of the Caenorhabditis remanei genome.</title>
        <authorList>
            <consortium name="The Caenorhabditis remanei Sequencing Consortium"/>
            <person name="Wilson R.K."/>
        </authorList>
    </citation>
    <scope>NUCLEOTIDE SEQUENCE [LARGE SCALE GENOMIC DNA]</scope>
    <source>
        <strain evidence="4">PB4641</strain>
    </source>
</reference>
<evidence type="ECO:0000313" key="4">
    <source>
        <dbReference type="EMBL" id="EFP10968.1"/>
    </source>
</evidence>
<proteinExistence type="predicted"/>
<accession>E3LUE1</accession>
<keyword evidence="1" id="KW-0479">Metal-binding</keyword>
<dbReference type="AlphaFoldDB" id="E3LUE1"/>
<dbReference type="PROSITE" id="PS50158">
    <property type="entry name" value="ZF_CCHC"/>
    <property type="match status" value="1"/>
</dbReference>
<feature type="compositionally biased region" description="Basic residues" evidence="2">
    <location>
        <begin position="418"/>
        <end position="427"/>
    </location>
</feature>
<dbReference type="Gene3D" id="2.40.70.10">
    <property type="entry name" value="Acid Proteases"/>
    <property type="match status" value="1"/>
</dbReference>
<evidence type="ECO:0000313" key="5">
    <source>
        <dbReference type="Proteomes" id="UP000008281"/>
    </source>
</evidence>
<evidence type="ECO:0000256" key="1">
    <source>
        <dbReference type="PROSITE-ProRule" id="PRU00047"/>
    </source>
</evidence>
<feature type="domain" description="CCHC-type" evidence="3">
    <location>
        <begin position="706"/>
        <end position="719"/>
    </location>
</feature>
<evidence type="ECO:0000256" key="2">
    <source>
        <dbReference type="SAM" id="MobiDB-lite"/>
    </source>
</evidence>
<dbReference type="EMBL" id="DS268415">
    <property type="protein sequence ID" value="EFP10968.1"/>
    <property type="molecule type" value="Genomic_DNA"/>
</dbReference>
<organism evidence="5">
    <name type="scientific">Caenorhabditis remanei</name>
    <name type="common">Caenorhabditis vulgaris</name>
    <dbReference type="NCBI Taxonomy" id="31234"/>
    <lineage>
        <taxon>Eukaryota</taxon>
        <taxon>Metazoa</taxon>
        <taxon>Ecdysozoa</taxon>
        <taxon>Nematoda</taxon>
        <taxon>Chromadorea</taxon>
        <taxon>Rhabditida</taxon>
        <taxon>Rhabditina</taxon>
        <taxon>Rhabditomorpha</taxon>
        <taxon>Rhabditoidea</taxon>
        <taxon>Rhabditidae</taxon>
        <taxon>Peloderinae</taxon>
        <taxon>Caenorhabditis</taxon>
    </lineage>
</organism>
<feature type="compositionally biased region" description="Polar residues" evidence="2">
    <location>
        <begin position="366"/>
        <end position="376"/>
    </location>
</feature>
<dbReference type="InParanoid" id="E3LUE1"/>
<feature type="region of interest" description="Disordered" evidence="2">
    <location>
        <begin position="986"/>
        <end position="1046"/>
    </location>
</feature>
<feature type="region of interest" description="Disordered" evidence="2">
    <location>
        <begin position="366"/>
        <end position="444"/>
    </location>
</feature>
<feature type="compositionally biased region" description="Low complexity" evidence="2">
    <location>
        <begin position="394"/>
        <end position="409"/>
    </location>
</feature>
<dbReference type="SUPFAM" id="SSF50630">
    <property type="entry name" value="Acid proteases"/>
    <property type="match status" value="1"/>
</dbReference>
<sequence length="1046" mass="115078">MMVTLAMFRVSDTTENAVLEVKGARGFCTVGPASFTGSPPRISSSDLPLQSGISYVALAISSENPFLHCGENQKQFWAFEASAVPSVTELQKIVQMRSTCNISDKRRSSAIFAVRRNQVGDNTTCTGEKSATRKASDSSEVKAVEVRSQGPIRVYTLCVNDHTLIRGTSIVISSREAIHISRYSCENNHKLIRGTTVMFGGPGTAERCVVLCVNNHMLIGGTSIAFCSREAIPTVTDTFENDHMLIGGTSICFSVSEKTLMFKALTRNDLKTVGRSQFAKSSLEPISQLAAVIYSRLIAEDETSASTDAEAKKNNVAAEQKRTYASTDTVESTKDTQVLSHNFSSVTGVIRKQKLALIVMSVNGNDVKSSEPLTTSSKKKEEHPKFAKLELVNKQSQKTSKTSRSQHTTARSQVIKTNGKKTGKKFTGRPVTRQQQVNSAKCRAEPTYQKAVKDNDTEMRISTSRQLCATRRHSQVTPAFGFCTVGPAGVTGSPPQKNVSVVISNTLDKPAFFLTASATKLQKCPRILMISFASGPPLQSFAGKIDEDFNVFERTFRDRITLTTMKPEMHLTCLLNYLIEDARDKAEEVIKKNEDASFQDVIDALRHRFSSSHKVSAAKSQLRSTKRVAGEAVEVFYRRIIMKEELKEPEDILLRAMKIEADLNAESDVPVNITSQTNDSLPQVTAVHSKRVSERPLKNGRVKGTCHNCKSKGHYASDCWRGVQVNRKHKSQSNHKTTPASTSSVTESSNDNEMIEKLKQQIKLKEEQLQFKDAQISKLKKKQEGRTQKQVKFNDADHSVSIVHESGNTGQNISEIGQAPSTSHMCPYIASVPIRANGYATTALIDTGAQITVSSKHMCKVLGITQLDQPLSTHAAGFGLNSVEISGTAMVTYTIGSYKIRHKTHFTVSRCTPDPFGGVEIIIGTDILSRMPPVQFDFRNARLQIGDDVILLGSKQPPQILFSIPCSPVSLTEAISSLQQFTDAVQKDRDNKSVQFKNRSKKQSRNRNSSPRSAGHQTQVPGTTESSSHVRFQEVSDESQSSRPNQ</sequence>
<keyword evidence="1" id="KW-0863">Zinc-finger</keyword>
<feature type="region of interest" description="Disordered" evidence="2">
    <location>
        <begin position="726"/>
        <end position="752"/>
    </location>
</feature>
<dbReference type="eggNOG" id="ENOG502RAV0">
    <property type="taxonomic scope" value="Eukaryota"/>
</dbReference>
<dbReference type="GO" id="GO:0008270">
    <property type="term" value="F:zinc ion binding"/>
    <property type="evidence" value="ECO:0007669"/>
    <property type="project" value="UniProtKB-KW"/>
</dbReference>
<evidence type="ECO:0000259" key="3">
    <source>
        <dbReference type="PROSITE" id="PS50158"/>
    </source>
</evidence>
<dbReference type="InterPro" id="IPR001878">
    <property type="entry name" value="Znf_CCHC"/>
</dbReference>
<gene>
    <name evidence="4" type="ORF">CRE_30808</name>
</gene>
<dbReference type="Proteomes" id="UP000008281">
    <property type="component" value="Unassembled WGS sequence"/>
</dbReference>
<keyword evidence="5" id="KW-1185">Reference proteome</keyword>
<dbReference type="CDD" id="cd00303">
    <property type="entry name" value="retropepsin_like"/>
    <property type="match status" value="1"/>
</dbReference>
<feature type="compositionally biased region" description="Basic and acidic residues" evidence="2">
    <location>
        <begin position="378"/>
        <end position="388"/>
    </location>
</feature>
<dbReference type="OrthoDB" id="5872974at2759"/>
<protein>
    <recommendedName>
        <fullName evidence="3">CCHC-type domain-containing protein</fullName>
    </recommendedName>
</protein>
<feature type="compositionally biased region" description="Polar residues" evidence="2">
    <location>
        <begin position="1015"/>
        <end position="1030"/>
    </location>
</feature>
<dbReference type="InterPro" id="IPR021109">
    <property type="entry name" value="Peptidase_aspartic_dom_sf"/>
</dbReference>
<name>E3LUE1_CAERE</name>
<feature type="compositionally biased region" description="Polar residues" evidence="2">
    <location>
        <begin position="734"/>
        <end position="752"/>
    </location>
</feature>
<keyword evidence="1" id="KW-0862">Zinc</keyword>
<dbReference type="SMART" id="SM00343">
    <property type="entry name" value="ZnF_C2HC"/>
    <property type="match status" value="1"/>
</dbReference>